<comment type="caution">
    <text evidence="2">The sequence shown here is derived from an EMBL/GenBank/DDBJ whole genome shotgun (WGS) entry which is preliminary data.</text>
</comment>
<evidence type="ECO:0000313" key="3">
    <source>
        <dbReference type="Proteomes" id="UP001183246"/>
    </source>
</evidence>
<dbReference type="InterPro" id="IPR018958">
    <property type="entry name" value="Knr4/Smi1-like_dom"/>
</dbReference>
<feature type="domain" description="Knr4/Smi1-like" evidence="1">
    <location>
        <begin position="133"/>
        <end position="307"/>
    </location>
</feature>
<keyword evidence="3" id="KW-1185">Reference proteome</keyword>
<organism evidence="2 3">
    <name type="scientific">Streptomyces litchfieldiae</name>
    <dbReference type="NCBI Taxonomy" id="3075543"/>
    <lineage>
        <taxon>Bacteria</taxon>
        <taxon>Bacillati</taxon>
        <taxon>Actinomycetota</taxon>
        <taxon>Actinomycetes</taxon>
        <taxon>Kitasatosporales</taxon>
        <taxon>Streptomycetaceae</taxon>
        <taxon>Streptomyces</taxon>
    </lineage>
</organism>
<gene>
    <name evidence="2" type="ORF">RM590_07480</name>
</gene>
<dbReference type="EMBL" id="JAVREL010000003">
    <property type="protein sequence ID" value="MDT0342467.1"/>
    <property type="molecule type" value="Genomic_DNA"/>
</dbReference>
<dbReference type="SUPFAM" id="SSF160631">
    <property type="entry name" value="SMI1/KNR4-like"/>
    <property type="match status" value="1"/>
</dbReference>
<accession>A0ABU2MLH9</accession>
<evidence type="ECO:0000313" key="2">
    <source>
        <dbReference type="EMBL" id="MDT0342467.1"/>
    </source>
</evidence>
<dbReference type="InterPro" id="IPR037883">
    <property type="entry name" value="Knr4/Smi1-like_sf"/>
</dbReference>
<reference evidence="3" key="1">
    <citation type="submission" date="2023-07" db="EMBL/GenBank/DDBJ databases">
        <title>30 novel species of actinomycetes from the DSMZ collection.</title>
        <authorList>
            <person name="Nouioui I."/>
        </authorList>
    </citation>
    <scope>NUCLEOTIDE SEQUENCE [LARGE SCALE GENOMIC DNA]</scope>
    <source>
        <strain evidence="3">DSM 44938</strain>
    </source>
</reference>
<protein>
    <recommendedName>
        <fullName evidence="1">Knr4/Smi1-like domain-containing protein</fullName>
    </recommendedName>
</protein>
<dbReference type="Proteomes" id="UP001183246">
    <property type="component" value="Unassembled WGS sequence"/>
</dbReference>
<dbReference type="RefSeq" id="WP_311703598.1">
    <property type="nucleotide sequence ID" value="NZ_JAVREL010000003.1"/>
</dbReference>
<dbReference type="Gene3D" id="3.40.1580.10">
    <property type="entry name" value="SMI1/KNR4-like"/>
    <property type="match status" value="1"/>
</dbReference>
<proteinExistence type="predicted"/>
<evidence type="ECO:0000259" key="1">
    <source>
        <dbReference type="SMART" id="SM00860"/>
    </source>
</evidence>
<name>A0ABU2MLH9_9ACTN</name>
<sequence>MTELGQYVAEFVEAWNELDGLYRDLAAAAWWPREIREWEGKRREHEWARKDVAPSQEGFEAAARRWRAEAAGLSGQLARLRRSTPEQQAQWLDPWSKVRRSGTGHADGPPLWPGWRERLWRAALASDLWLPRPLLAAELAAAEEQLGVRLPGEYRRFLLEVAAGIPGGMPAPGLAPLVRDDAGRWGWDDIGTRTRLSRLAEEFPAREVDALPDDEPRRADFPSEEAYLAELVKWDNDEPPYGGDPVGDLTCGALCLHSLGCGDAVWLVVSGPLAGRMWSDHLVNEGGLYALRRDRRAPVFFREWFLDARG</sequence>
<dbReference type="Pfam" id="PF09346">
    <property type="entry name" value="SMI1_KNR4"/>
    <property type="match status" value="1"/>
</dbReference>
<dbReference type="SMART" id="SM00860">
    <property type="entry name" value="SMI1_KNR4"/>
    <property type="match status" value="1"/>
</dbReference>